<gene>
    <name evidence="1" type="ORF">O6H91_18G030100</name>
</gene>
<organism evidence="1 2">
    <name type="scientific">Diphasiastrum complanatum</name>
    <name type="common">Issler's clubmoss</name>
    <name type="synonym">Lycopodium complanatum</name>
    <dbReference type="NCBI Taxonomy" id="34168"/>
    <lineage>
        <taxon>Eukaryota</taxon>
        <taxon>Viridiplantae</taxon>
        <taxon>Streptophyta</taxon>
        <taxon>Embryophyta</taxon>
        <taxon>Tracheophyta</taxon>
        <taxon>Lycopodiopsida</taxon>
        <taxon>Lycopodiales</taxon>
        <taxon>Lycopodiaceae</taxon>
        <taxon>Lycopodioideae</taxon>
        <taxon>Diphasiastrum</taxon>
    </lineage>
</organism>
<reference evidence="2" key="1">
    <citation type="journal article" date="2024" name="Proc. Natl. Acad. Sci. U.S.A.">
        <title>Extraordinary preservation of gene collinearity over three hundred million years revealed in homosporous lycophytes.</title>
        <authorList>
            <person name="Li C."/>
            <person name="Wickell D."/>
            <person name="Kuo L.Y."/>
            <person name="Chen X."/>
            <person name="Nie B."/>
            <person name="Liao X."/>
            <person name="Peng D."/>
            <person name="Ji J."/>
            <person name="Jenkins J."/>
            <person name="Williams M."/>
            <person name="Shu S."/>
            <person name="Plott C."/>
            <person name="Barry K."/>
            <person name="Rajasekar S."/>
            <person name="Grimwood J."/>
            <person name="Han X."/>
            <person name="Sun S."/>
            <person name="Hou Z."/>
            <person name="He W."/>
            <person name="Dai G."/>
            <person name="Sun C."/>
            <person name="Schmutz J."/>
            <person name="Leebens-Mack J.H."/>
            <person name="Li F.W."/>
            <person name="Wang L."/>
        </authorList>
    </citation>
    <scope>NUCLEOTIDE SEQUENCE [LARGE SCALE GENOMIC DNA]</scope>
    <source>
        <strain evidence="2">cv. PW_Plant_1</strain>
    </source>
</reference>
<evidence type="ECO:0000313" key="2">
    <source>
        <dbReference type="Proteomes" id="UP001162992"/>
    </source>
</evidence>
<dbReference type="EMBL" id="CM055109">
    <property type="protein sequence ID" value="KAJ7522880.1"/>
    <property type="molecule type" value="Genomic_DNA"/>
</dbReference>
<accession>A0ACC2AZD1</accession>
<name>A0ACC2AZD1_DIPCM</name>
<evidence type="ECO:0000313" key="1">
    <source>
        <dbReference type="EMBL" id="KAJ7522880.1"/>
    </source>
</evidence>
<comment type="caution">
    <text evidence="1">The sequence shown here is derived from an EMBL/GenBank/DDBJ whole genome shotgun (WGS) entry which is preliminary data.</text>
</comment>
<protein>
    <submittedName>
        <fullName evidence="1">Uncharacterized protein</fullName>
    </submittedName>
</protein>
<keyword evidence="2" id="KW-1185">Reference proteome</keyword>
<proteinExistence type="predicted"/>
<sequence length="1426" mass="158657">MGSFGISAVGMIFRKDVASKKKELISVEVCKSIKENQEEMGSSWKHVESQNTAKKRQLCVGELEASTINEEPFQCSKNMTTIGDSKSDDSTGKGFSALTKAMGWESSNLASSLRLHRIKTRSGPLLDSIRQGDCDNLDNACDSGKLNKFSDWKSNKNGAKRFFSDGLLGKSVRKGHVLKAFLHSKGSADGPSGLDLDNSRGFVNESCQSGVNASTMEDVSKMMETYLRDSSIAASQDMQSPGINSSKEYPGAQFMQYEELSSSSWIDVESNFASLSTGTPSFNKGPVVDNPCRTSSSVQEFSVDKKIIGWCASNDDVNSSGHYAGRLNCENLSNQSEAIKDTDSPRFQALLRMTAGRRKYDIKSFSHELDPRGVRSHLYWRPHSFNDLEEVLGALRARFNTAKEEVNTELAVFAGDLVEILEKSEDTLSEWKEKIEDLLILARQSAMMSSVEFCQQCETIVQDLDDRRQDLPMGILKQLHTRMLFILTRCTRLVQFQKESGLDAAHSVGTDSLSSKISSRVECPDSPMAIKKGKAVMNQKNGQARPSARFYSQELKAYPWKGKDTSVSSQRVHPEDAHASPKGWGLDMSAISMHDSMASNNVNSLISSRLASWKKFTISSEQKSGGHGSSESVASHVKQLHDLKASDRFTIPPNQDDGSAVLQELPSKDFIRPVSRHLRKATWSHWGEHGSNSEDIKLVCRICEEEVPTLLLEEHSSVCALADRCDYKGLSLDERFIRIAETLEKMLESSTPKSVQLASGWSPETIKTLSIKRGSEGSEGVSPRLSDLPRRGSEEMLEDLHEMDAASLEDLRGFSTNHHKTRFGPRSDLGLSVSSTGSRTPGSLVATPRTSQMDLLLAEKCFIEMEDVCQINELADIARCVANKNVSEGDALDYLISCMQDLQDVLQHRKVEARTVDTFGKRIEKLLREKYLLICETLERNSADTINNILEDDGALEDDVFQSLKSTPMHLVDKDRTSIDDFEIIKPISRGAFGRVFLARKRTTGDIFAIKVLRKADMIRKNAVESVHAERNILISARNPFVVRFFYSFTCRENLYLVMEFLNGGDLYSMLRNMGCLEEEMARIYIAELVLALEYLHSLGVIHRDLKPDNVLIAHDGHIKDYQLISEKQFIRSLPKAHCAVILSVQPVQPIADAPPLPQLTDFGLSKVGLINSTDDLSGPAASGNMIMGEDVGCQAVEYSLKRERRQQRSAVGTPDYLAPEILLGTSHGYTADWWSVGVILFEFLIGIPPFNAEHPQIIFDNILNRKIPWPRVPEDLSYEAQDLIGRLLTEDPGQRLGAKGAAEVKAHAFFKDIKWESLARQKAAFIPTSDTTHDTSYFTSRHKWSSADDRVYAENEFPDSSDYESSSDSSNCLSSRLEEGNNFGDTGSSPATYTFNNFSFKNLSQLATINYDLLIQSSKDISKAL</sequence>
<dbReference type="Proteomes" id="UP001162992">
    <property type="component" value="Chromosome 18"/>
</dbReference>